<gene>
    <name evidence="1" type="ORF">ONS98_01555</name>
</gene>
<evidence type="ECO:0000313" key="1">
    <source>
        <dbReference type="EMBL" id="MCW4163930.1"/>
    </source>
</evidence>
<protein>
    <submittedName>
        <fullName evidence="1">Uncharacterized protein</fullName>
    </submittedName>
</protein>
<evidence type="ECO:0000313" key="2">
    <source>
        <dbReference type="Proteomes" id="UP001209476"/>
    </source>
</evidence>
<name>A0AAW5UWA0_9BACT</name>
<accession>A0AAW5UWA0</accession>
<reference evidence="1" key="1">
    <citation type="submission" date="2022-11" db="EMBL/GenBank/DDBJ databases">
        <title>Genomic repertoires linked with pathogenic potency of arthritogenic Prevotella copri isolated from the gut of rheumatoid arthritis patients.</title>
        <authorList>
            <person name="Nii T."/>
            <person name="Maeda Y."/>
            <person name="Motooka D."/>
            <person name="Naito M."/>
            <person name="Matsumoto Y."/>
            <person name="Ogawa T."/>
            <person name="Oguro-Igashira E."/>
            <person name="Kishikawa T."/>
            <person name="Yamashita M."/>
            <person name="Koizumi S."/>
            <person name="Kurakawa T."/>
            <person name="Okumura R."/>
            <person name="Kayama H."/>
            <person name="Murakami M."/>
            <person name="Sakaguchi T."/>
            <person name="Das B."/>
            <person name="Nakamura S."/>
            <person name="Okada Y."/>
            <person name="Kumanogoh A."/>
            <person name="Takeda K."/>
        </authorList>
    </citation>
    <scope>NUCLEOTIDE SEQUENCE</scope>
    <source>
        <strain evidence="1">RA-N001-16</strain>
    </source>
</reference>
<dbReference type="Proteomes" id="UP001209476">
    <property type="component" value="Unassembled WGS sequence"/>
</dbReference>
<sequence length="44" mass="5164">MLIMDYLDNMEEEYHKVYPDDPCPMEGGYKASFERFVIESIGAE</sequence>
<dbReference type="AlphaFoldDB" id="A0AAW5UWA0"/>
<organism evidence="1 2">
    <name type="scientific">Segatella copri</name>
    <dbReference type="NCBI Taxonomy" id="165179"/>
    <lineage>
        <taxon>Bacteria</taxon>
        <taxon>Pseudomonadati</taxon>
        <taxon>Bacteroidota</taxon>
        <taxon>Bacteroidia</taxon>
        <taxon>Bacteroidales</taxon>
        <taxon>Prevotellaceae</taxon>
        <taxon>Segatella</taxon>
    </lineage>
</organism>
<proteinExistence type="predicted"/>
<dbReference type="RefSeq" id="WP_264910807.1">
    <property type="nucleotide sequence ID" value="NZ_JAPDUL010000001.1"/>
</dbReference>
<dbReference type="EMBL" id="JAPDUM010000001">
    <property type="protein sequence ID" value="MCW4163930.1"/>
    <property type="molecule type" value="Genomic_DNA"/>
</dbReference>
<comment type="caution">
    <text evidence="1">The sequence shown here is derived from an EMBL/GenBank/DDBJ whole genome shotgun (WGS) entry which is preliminary data.</text>
</comment>